<proteinExistence type="predicted"/>
<accession>A0A392UM58</accession>
<evidence type="ECO:0000313" key="3">
    <source>
        <dbReference type="Proteomes" id="UP000265520"/>
    </source>
</evidence>
<protein>
    <submittedName>
        <fullName evidence="2">Uncharacterized protein</fullName>
    </submittedName>
</protein>
<keyword evidence="3" id="KW-1185">Reference proteome</keyword>
<sequence length="26" mass="3062">MSRARRGPGRPMRYVEEEEEPEMDPG</sequence>
<name>A0A392UM58_9FABA</name>
<feature type="non-terminal residue" evidence="2">
    <location>
        <position position="26"/>
    </location>
</feature>
<evidence type="ECO:0000313" key="2">
    <source>
        <dbReference type="EMBL" id="MCI73847.1"/>
    </source>
</evidence>
<feature type="compositionally biased region" description="Acidic residues" evidence="1">
    <location>
        <begin position="16"/>
        <end position="26"/>
    </location>
</feature>
<dbReference type="AlphaFoldDB" id="A0A392UM58"/>
<feature type="region of interest" description="Disordered" evidence="1">
    <location>
        <begin position="1"/>
        <end position="26"/>
    </location>
</feature>
<comment type="caution">
    <text evidence="2">The sequence shown here is derived from an EMBL/GenBank/DDBJ whole genome shotgun (WGS) entry which is preliminary data.</text>
</comment>
<organism evidence="2 3">
    <name type="scientific">Trifolium medium</name>
    <dbReference type="NCBI Taxonomy" id="97028"/>
    <lineage>
        <taxon>Eukaryota</taxon>
        <taxon>Viridiplantae</taxon>
        <taxon>Streptophyta</taxon>
        <taxon>Embryophyta</taxon>
        <taxon>Tracheophyta</taxon>
        <taxon>Spermatophyta</taxon>
        <taxon>Magnoliopsida</taxon>
        <taxon>eudicotyledons</taxon>
        <taxon>Gunneridae</taxon>
        <taxon>Pentapetalae</taxon>
        <taxon>rosids</taxon>
        <taxon>fabids</taxon>
        <taxon>Fabales</taxon>
        <taxon>Fabaceae</taxon>
        <taxon>Papilionoideae</taxon>
        <taxon>50 kb inversion clade</taxon>
        <taxon>NPAAA clade</taxon>
        <taxon>Hologalegina</taxon>
        <taxon>IRL clade</taxon>
        <taxon>Trifolieae</taxon>
        <taxon>Trifolium</taxon>
    </lineage>
</organism>
<reference evidence="2 3" key="1">
    <citation type="journal article" date="2018" name="Front. Plant Sci.">
        <title>Red Clover (Trifolium pratense) and Zigzag Clover (T. medium) - A Picture of Genomic Similarities and Differences.</title>
        <authorList>
            <person name="Dluhosova J."/>
            <person name="Istvanek J."/>
            <person name="Nedelnik J."/>
            <person name="Repkova J."/>
        </authorList>
    </citation>
    <scope>NUCLEOTIDE SEQUENCE [LARGE SCALE GENOMIC DNA]</scope>
    <source>
        <strain evidence="3">cv. 10/8</strain>
        <tissue evidence="2">Leaf</tissue>
    </source>
</reference>
<evidence type="ECO:0000256" key="1">
    <source>
        <dbReference type="SAM" id="MobiDB-lite"/>
    </source>
</evidence>
<dbReference type="Proteomes" id="UP000265520">
    <property type="component" value="Unassembled WGS sequence"/>
</dbReference>
<dbReference type="EMBL" id="LXQA010847878">
    <property type="protein sequence ID" value="MCI73847.1"/>
    <property type="molecule type" value="Genomic_DNA"/>
</dbReference>